<dbReference type="InterPro" id="IPR001763">
    <property type="entry name" value="Rhodanese-like_dom"/>
</dbReference>
<dbReference type="SMR" id="A0A803MAU7"/>
<dbReference type="Gramene" id="AUR62026214-RA">
    <property type="protein sequence ID" value="AUR62026214-RA:cds"/>
    <property type="gene ID" value="AUR62026214"/>
</dbReference>
<dbReference type="GO" id="GO:0004792">
    <property type="term" value="F:thiosulfate-cyanide sulfurtransferase activity"/>
    <property type="evidence" value="ECO:0007669"/>
    <property type="project" value="InterPro"/>
</dbReference>
<dbReference type="InterPro" id="IPR001307">
    <property type="entry name" value="Thiosulphate_STrfase_CS"/>
</dbReference>
<organism evidence="2 3">
    <name type="scientific">Chenopodium quinoa</name>
    <name type="common">Quinoa</name>
    <dbReference type="NCBI Taxonomy" id="63459"/>
    <lineage>
        <taxon>Eukaryota</taxon>
        <taxon>Viridiplantae</taxon>
        <taxon>Streptophyta</taxon>
        <taxon>Embryophyta</taxon>
        <taxon>Tracheophyta</taxon>
        <taxon>Spermatophyta</taxon>
        <taxon>Magnoliopsida</taxon>
        <taxon>eudicotyledons</taxon>
        <taxon>Gunneridae</taxon>
        <taxon>Pentapetalae</taxon>
        <taxon>Caryophyllales</taxon>
        <taxon>Chenopodiaceae</taxon>
        <taxon>Chenopodioideae</taxon>
        <taxon>Atripliceae</taxon>
        <taxon>Chenopodium</taxon>
    </lineage>
</organism>
<dbReference type="KEGG" id="cqi:110697982"/>
<gene>
    <name evidence="2" type="primary">LOC110697982</name>
</gene>
<proteinExistence type="predicted"/>
<reference evidence="2" key="1">
    <citation type="journal article" date="2017" name="Nature">
        <title>The genome of Chenopodium quinoa.</title>
        <authorList>
            <person name="Jarvis D.E."/>
            <person name="Ho Y.S."/>
            <person name="Lightfoot D.J."/>
            <person name="Schmoeckel S.M."/>
            <person name="Li B."/>
            <person name="Borm T.J.A."/>
            <person name="Ohyanagi H."/>
            <person name="Mineta K."/>
            <person name="Michell C.T."/>
            <person name="Saber N."/>
            <person name="Kharbatia N.M."/>
            <person name="Rupper R.R."/>
            <person name="Sharp A.R."/>
            <person name="Dally N."/>
            <person name="Boughton B.A."/>
            <person name="Woo Y.H."/>
            <person name="Gao G."/>
            <person name="Schijlen E.G.W.M."/>
            <person name="Guo X."/>
            <person name="Momin A.A."/>
            <person name="Negrao S."/>
            <person name="Al-Babili S."/>
            <person name="Gehring C."/>
            <person name="Roessner U."/>
            <person name="Jung C."/>
            <person name="Murphy K."/>
            <person name="Arold S.T."/>
            <person name="Gojobori T."/>
            <person name="van der Linden C.G."/>
            <person name="van Loo E.N."/>
            <person name="Jellen E.N."/>
            <person name="Maughan P.J."/>
            <person name="Tester M."/>
        </authorList>
    </citation>
    <scope>NUCLEOTIDE SEQUENCE [LARGE SCALE GENOMIC DNA]</scope>
    <source>
        <strain evidence="2">cv. PI 614886</strain>
    </source>
</reference>
<dbReference type="OMA" id="IRCRFNI"/>
<dbReference type="AlphaFoldDB" id="A0A803MAU7"/>
<dbReference type="PANTHER" id="PTHR45431">
    <property type="entry name" value="RHODANESE-LIKE DOMAIN-CONTAINING PROTEIN 15, CHLOROPLASTIC"/>
    <property type="match status" value="1"/>
</dbReference>
<accession>A0A803MAU7</accession>
<dbReference type="CDD" id="cd00158">
    <property type="entry name" value="RHOD"/>
    <property type="match status" value="1"/>
</dbReference>
<dbReference type="EnsemblPlants" id="AUR62026214-RA">
    <property type="protein sequence ID" value="AUR62026214-RA:cds"/>
    <property type="gene ID" value="AUR62026214"/>
</dbReference>
<dbReference type="Proteomes" id="UP000596660">
    <property type="component" value="Unplaced"/>
</dbReference>
<reference evidence="2" key="2">
    <citation type="submission" date="2021-03" db="UniProtKB">
        <authorList>
            <consortium name="EnsemblPlants"/>
        </authorList>
    </citation>
    <scope>IDENTIFICATION</scope>
</reference>
<keyword evidence="3" id="KW-1185">Reference proteome</keyword>
<dbReference type="RefSeq" id="XP_021731072.1">
    <property type="nucleotide sequence ID" value="XM_021875380.1"/>
</dbReference>
<feature type="domain" description="Rhodanese" evidence="1">
    <location>
        <begin position="89"/>
        <end position="189"/>
    </location>
</feature>
<dbReference type="SMART" id="SM00450">
    <property type="entry name" value="RHOD"/>
    <property type="match status" value="1"/>
</dbReference>
<evidence type="ECO:0000259" key="1">
    <source>
        <dbReference type="PROSITE" id="PS50206"/>
    </source>
</evidence>
<protein>
    <recommendedName>
        <fullName evidence="1">Rhodanese domain-containing protein</fullName>
    </recommendedName>
</protein>
<dbReference type="InterPro" id="IPR052367">
    <property type="entry name" value="Thiosulfate_ST/Rhodanese-like"/>
</dbReference>
<name>A0A803MAU7_CHEQI</name>
<dbReference type="OrthoDB" id="566238at2759"/>
<dbReference type="Gene3D" id="3.40.250.10">
    <property type="entry name" value="Rhodanese-like domain"/>
    <property type="match status" value="1"/>
</dbReference>
<dbReference type="Pfam" id="PF00581">
    <property type="entry name" value="Rhodanese"/>
    <property type="match status" value="1"/>
</dbReference>
<evidence type="ECO:0000313" key="2">
    <source>
        <dbReference type="EnsemblPlants" id="AUR62026214-RA:cds"/>
    </source>
</evidence>
<dbReference type="SUPFAM" id="SSF52821">
    <property type="entry name" value="Rhodanese/Cell cycle control phosphatase"/>
    <property type="match status" value="1"/>
</dbReference>
<sequence length="193" mass="20948">MAASISSSSSITQQTLLRYHNLSDHLINGVSFTPSVSVKKVSLFPIRCRFNIPYRNYSGYSSRRAGTTSNVEVTAIPTSVPVRVARELLLAGHSYLDVRTPEEFTAGHVPGAVNIPYMLRIGSGMTKNPNFLEQVLSQFSKDDEILVGCQSGKRSLMAANDLQSAGYTGIIDIAGGYSAWTQSELPTETVRNG</sequence>
<dbReference type="PROSITE" id="PS50206">
    <property type="entry name" value="RHODANESE_3"/>
    <property type="match status" value="1"/>
</dbReference>
<dbReference type="GeneID" id="110697982"/>
<dbReference type="PROSITE" id="PS00380">
    <property type="entry name" value="RHODANESE_1"/>
    <property type="match status" value="1"/>
</dbReference>
<dbReference type="InterPro" id="IPR036873">
    <property type="entry name" value="Rhodanese-like_dom_sf"/>
</dbReference>
<dbReference type="PANTHER" id="PTHR45431:SF3">
    <property type="entry name" value="RHODANESE-LIKE DOMAIN-CONTAINING PROTEIN 15, CHLOROPLASTIC"/>
    <property type="match status" value="1"/>
</dbReference>
<evidence type="ECO:0000313" key="3">
    <source>
        <dbReference type="Proteomes" id="UP000596660"/>
    </source>
</evidence>